<sequence length="259" mass="29362">GEIGSSLYKIYEDANYTNLIKYDPFQNLNDCLCKCKIVNVCIPFFGLEKFCNAIKLLKLKPNTYLIIQSTIGVGTCDLIQKELDLIVIQSPVRGVHPNLSEGMLIFDKYMGISEKYYKDIKIKDFMKNHLIDLNMKPIICKAKESELAKVVSTTLYGINIAAVNDVYLMCKKHNVDFDIVFTTWQKGYNDGYTKLGKSNVCRPILTPIKKNKDGKQLIGGHCVIPNSVILKNMGHHDMADYVLRYADESNKKHITGAKH</sequence>
<dbReference type="InterPro" id="IPR008927">
    <property type="entry name" value="6-PGluconate_DH-like_C_sf"/>
</dbReference>
<dbReference type="AlphaFoldDB" id="A0A382DZI1"/>
<gene>
    <name evidence="1" type="ORF">METZ01_LOCUS196499</name>
</gene>
<name>A0A382DZI1_9ZZZZ</name>
<dbReference type="SUPFAM" id="SSF48179">
    <property type="entry name" value="6-phosphogluconate dehydrogenase C-terminal domain-like"/>
    <property type="match status" value="1"/>
</dbReference>
<dbReference type="EMBL" id="UINC01041831">
    <property type="protein sequence ID" value="SVB43645.1"/>
    <property type="molecule type" value="Genomic_DNA"/>
</dbReference>
<proteinExistence type="predicted"/>
<organism evidence="1">
    <name type="scientific">marine metagenome</name>
    <dbReference type="NCBI Taxonomy" id="408172"/>
    <lineage>
        <taxon>unclassified sequences</taxon>
        <taxon>metagenomes</taxon>
        <taxon>ecological metagenomes</taxon>
    </lineage>
</organism>
<feature type="non-terminal residue" evidence="1">
    <location>
        <position position="1"/>
    </location>
</feature>
<accession>A0A382DZI1</accession>
<reference evidence="1" key="1">
    <citation type="submission" date="2018-05" db="EMBL/GenBank/DDBJ databases">
        <authorList>
            <person name="Lanie J.A."/>
            <person name="Ng W.-L."/>
            <person name="Kazmierczak K.M."/>
            <person name="Andrzejewski T.M."/>
            <person name="Davidsen T.M."/>
            <person name="Wayne K.J."/>
            <person name="Tettelin H."/>
            <person name="Glass J.I."/>
            <person name="Rusch D."/>
            <person name="Podicherti R."/>
            <person name="Tsui H.-C.T."/>
            <person name="Winkler M.E."/>
        </authorList>
    </citation>
    <scope>NUCLEOTIDE SEQUENCE</scope>
</reference>
<evidence type="ECO:0000313" key="1">
    <source>
        <dbReference type="EMBL" id="SVB43645.1"/>
    </source>
</evidence>
<protein>
    <recommendedName>
        <fullName evidence="2">UDP-glucose/GDP-mannose dehydrogenase dimerisation domain-containing protein</fullName>
    </recommendedName>
</protein>
<evidence type="ECO:0008006" key="2">
    <source>
        <dbReference type="Google" id="ProtNLM"/>
    </source>
</evidence>